<dbReference type="EMBL" id="JAEAOA010000745">
    <property type="protein sequence ID" value="KAK3588171.1"/>
    <property type="molecule type" value="Genomic_DNA"/>
</dbReference>
<dbReference type="Gene3D" id="2.10.90.10">
    <property type="entry name" value="Cystine-knot cytokines"/>
    <property type="match status" value="1"/>
</dbReference>
<keyword evidence="3" id="KW-1185">Reference proteome</keyword>
<proteinExistence type="predicted"/>
<evidence type="ECO:0000313" key="3">
    <source>
        <dbReference type="Proteomes" id="UP001195483"/>
    </source>
</evidence>
<evidence type="ECO:0000256" key="1">
    <source>
        <dbReference type="SAM" id="SignalP"/>
    </source>
</evidence>
<gene>
    <name evidence="2" type="ORF">CHS0354_012236</name>
</gene>
<evidence type="ECO:0000313" key="2">
    <source>
        <dbReference type="EMBL" id="KAK3588171.1"/>
    </source>
</evidence>
<reference evidence="2" key="3">
    <citation type="submission" date="2023-05" db="EMBL/GenBank/DDBJ databases">
        <authorList>
            <person name="Smith C.H."/>
        </authorList>
    </citation>
    <scope>NUCLEOTIDE SEQUENCE</scope>
    <source>
        <strain evidence="2">CHS0354</strain>
        <tissue evidence="2">Mantle</tissue>
    </source>
</reference>
<reference evidence="2" key="2">
    <citation type="journal article" date="2021" name="Genome Biol. Evol.">
        <title>Developing a high-quality reference genome for a parasitic bivalve with doubly uniparental inheritance (Bivalvia: Unionida).</title>
        <authorList>
            <person name="Smith C.H."/>
        </authorList>
    </citation>
    <scope>NUCLEOTIDE SEQUENCE</scope>
    <source>
        <strain evidence="2">CHS0354</strain>
        <tissue evidence="2">Mantle</tissue>
    </source>
</reference>
<name>A0AAE0SA69_9BIVA</name>
<dbReference type="Proteomes" id="UP001195483">
    <property type="component" value="Unassembled WGS sequence"/>
</dbReference>
<feature type="signal peptide" evidence="1">
    <location>
        <begin position="1"/>
        <end position="20"/>
    </location>
</feature>
<dbReference type="SUPFAM" id="SSF57501">
    <property type="entry name" value="Cystine-knot cytokines"/>
    <property type="match status" value="1"/>
</dbReference>
<dbReference type="InterPro" id="IPR029034">
    <property type="entry name" value="Cystine-knot_cytokine"/>
</dbReference>
<keyword evidence="1" id="KW-0732">Signal</keyword>
<reference evidence="2" key="1">
    <citation type="journal article" date="2021" name="Genome Biol. Evol.">
        <title>A High-Quality Reference Genome for a Parasitic Bivalve with Doubly Uniparental Inheritance (Bivalvia: Unionida).</title>
        <authorList>
            <person name="Smith C.H."/>
        </authorList>
    </citation>
    <scope>NUCLEOTIDE SEQUENCE</scope>
    <source>
        <strain evidence="2">CHS0354</strain>
    </source>
</reference>
<protein>
    <recommendedName>
        <fullName evidence="4">Spaetzle domain-containing protein</fullName>
    </recommendedName>
</protein>
<comment type="caution">
    <text evidence="2">The sequence shown here is derived from an EMBL/GenBank/DDBJ whole genome shotgun (WGS) entry which is preliminary data.</text>
</comment>
<feature type="chain" id="PRO_5042189704" description="Spaetzle domain-containing protein" evidence="1">
    <location>
        <begin position="21"/>
        <end position="206"/>
    </location>
</feature>
<sequence>MMLRNGKTVLFLAVLVVVEGQTKYAPHCKRNFEHELVGKEESDGHWCKTDPINLKLQDIDPDATMKLFPGLFHTEMELKAIVEKEDEFRKQHILLETPDYERTLSLPGDGASCCVTKREFFPNATLKNSQGELRYVVKLTVKGVEQLQYIPHGICMEGGKCTGRCIQEYRTHSVLVYDLQSNAVPPAKFEYFNIPSYCSCKNASEK</sequence>
<dbReference type="AlphaFoldDB" id="A0AAE0SA69"/>
<organism evidence="2 3">
    <name type="scientific">Potamilus streckersoni</name>
    <dbReference type="NCBI Taxonomy" id="2493646"/>
    <lineage>
        <taxon>Eukaryota</taxon>
        <taxon>Metazoa</taxon>
        <taxon>Spiralia</taxon>
        <taxon>Lophotrochozoa</taxon>
        <taxon>Mollusca</taxon>
        <taxon>Bivalvia</taxon>
        <taxon>Autobranchia</taxon>
        <taxon>Heteroconchia</taxon>
        <taxon>Palaeoheterodonta</taxon>
        <taxon>Unionida</taxon>
        <taxon>Unionoidea</taxon>
        <taxon>Unionidae</taxon>
        <taxon>Ambleminae</taxon>
        <taxon>Lampsilini</taxon>
        <taxon>Potamilus</taxon>
    </lineage>
</organism>
<accession>A0AAE0SA69</accession>
<evidence type="ECO:0008006" key="4">
    <source>
        <dbReference type="Google" id="ProtNLM"/>
    </source>
</evidence>